<evidence type="ECO:0000313" key="6">
    <source>
        <dbReference type="Proteomes" id="UP000316083"/>
    </source>
</evidence>
<feature type="domain" description="Methyl-accepting transducer" evidence="4">
    <location>
        <begin position="185"/>
        <end position="421"/>
    </location>
</feature>
<dbReference type="Proteomes" id="UP000316083">
    <property type="component" value="Unassembled WGS sequence"/>
</dbReference>
<evidence type="ECO:0000313" key="5">
    <source>
        <dbReference type="EMBL" id="TWA70160.1"/>
    </source>
</evidence>
<dbReference type="InterPro" id="IPR004089">
    <property type="entry name" value="MCPsignal_dom"/>
</dbReference>
<dbReference type="GO" id="GO:0016020">
    <property type="term" value="C:membrane"/>
    <property type="evidence" value="ECO:0007669"/>
    <property type="project" value="InterPro"/>
</dbReference>
<dbReference type="AlphaFoldDB" id="A0A560BBY1"/>
<accession>A0A560BBY1</accession>
<dbReference type="GO" id="GO:0007165">
    <property type="term" value="P:signal transduction"/>
    <property type="evidence" value="ECO:0007669"/>
    <property type="project" value="UniProtKB-KW"/>
</dbReference>
<evidence type="ECO:0000259" key="4">
    <source>
        <dbReference type="PROSITE" id="PS50111"/>
    </source>
</evidence>
<comment type="caution">
    <text evidence="5">The sequence shown here is derived from an EMBL/GenBank/DDBJ whole genome shotgun (WGS) entry which is preliminary data.</text>
</comment>
<dbReference type="Gene3D" id="1.10.287.950">
    <property type="entry name" value="Methyl-accepting chemotaxis protein"/>
    <property type="match status" value="1"/>
</dbReference>
<feature type="transmembrane region" description="Helical" evidence="3">
    <location>
        <begin position="12"/>
        <end position="31"/>
    </location>
</feature>
<gene>
    <name evidence="5" type="ORF">FBZ82_104320</name>
</gene>
<dbReference type="SUPFAM" id="SSF58104">
    <property type="entry name" value="Methyl-accepting chemotaxis protein (MCP) signaling domain"/>
    <property type="match status" value="1"/>
</dbReference>
<keyword evidence="3" id="KW-1133">Transmembrane helix</keyword>
<reference evidence="5 6" key="1">
    <citation type="submission" date="2019-06" db="EMBL/GenBank/DDBJ databases">
        <title>Genomic Encyclopedia of Type Strains, Phase IV (KMG-V): Genome sequencing to study the core and pangenomes of soil and plant-associated prokaryotes.</title>
        <authorList>
            <person name="Whitman W."/>
        </authorList>
    </citation>
    <scope>NUCLEOTIDE SEQUENCE [LARGE SCALE GENOMIC DNA]</scope>
    <source>
        <strain evidence="5 6">BR 11796</strain>
    </source>
</reference>
<dbReference type="SMART" id="SM00283">
    <property type="entry name" value="MA"/>
    <property type="match status" value="1"/>
</dbReference>
<proteinExistence type="predicted"/>
<dbReference type="EMBL" id="VITF01000004">
    <property type="protein sequence ID" value="TWA70160.1"/>
    <property type="molecule type" value="Genomic_DNA"/>
</dbReference>
<protein>
    <submittedName>
        <fullName evidence="5">Methyl-accepting chemotaxis protein</fullName>
    </submittedName>
</protein>
<sequence length="444" mass="45117">MTNSSSLSDRSPLTGAVWSAGLTAAALLAGLVRHWDGVATDPALAGTLALACGGAITTLLFLRRLKRSLTRSVLVLETAACGRLDTRIVGIAESGLPGRLDHGINRLLDLTEAFTKEADAAMERTAEGRYFRHILTDGLVGDFSRHARLINQALVGMERRSADFADEATAIGNTVRVTARAVAGTAAGLENTARHLTAESTLTSERSATVTRAAGDASIHLANISATVEQASAAIHAIATRIRQSAGTTDTARRVTGDSVAAMQRLSDAAQSIGSVADLIAGVAAQTNLLALNATIEAARAGEAGKGFAVVAGEVKALADETARATHDIGARAVAMAEAVEQARGGVEAIAAMIHRIDENTAGIAAVTEEQSGAVTDIAAAIRATASSVDIIAGTATDLSATAGVTAAAARVVLAAVTDLSGRAAAMGSDLDAFVDRVCGGDRP</sequence>
<dbReference type="PANTHER" id="PTHR32089">
    <property type="entry name" value="METHYL-ACCEPTING CHEMOTAXIS PROTEIN MCPB"/>
    <property type="match status" value="1"/>
</dbReference>
<keyword evidence="1 2" id="KW-0807">Transducer</keyword>
<dbReference type="RefSeq" id="WP_282184075.1">
    <property type="nucleotide sequence ID" value="NZ_VITF01000004.1"/>
</dbReference>
<evidence type="ECO:0000256" key="3">
    <source>
        <dbReference type="SAM" id="Phobius"/>
    </source>
</evidence>
<feature type="transmembrane region" description="Helical" evidence="3">
    <location>
        <begin position="43"/>
        <end position="62"/>
    </location>
</feature>
<dbReference type="Pfam" id="PF00015">
    <property type="entry name" value="MCPsignal"/>
    <property type="match status" value="1"/>
</dbReference>
<name>A0A560BBY1_AZOBR</name>
<dbReference type="PROSITE" id="PS50111">
    <property type="entry name" value="CHEMOTAXIS_TRANSDUC_2"/>
    <property type="match status" value="1"/>
</dbReference>
<evidence type="ECO:0000256" key="1">
    <source>
        <dbReference type="ARBA" id="ARBA00023224"/>
    </source>
</evidence>
<organism evidence="5 6">
    <name type="scientific">Azospirillum brasilense</name>
    <dbReference type="NCBI Taxonomy" id="192"/>
    <lineage>
        <taxon>Bacteria</taxon>
        <taxon>Pseudomonadati</taxon>
        <taxon>Pseudomonadota</taxon>
        <taxon>Alphaproteobacteria</taxon>
        <taxon>Rhodospirillales</taxon>
        <taxon>Azospirillaceae</taxon>
        <taxon>Azospirillum</taxon>
    </lineage>
</organism>
<keyword evidence="3" id="KW-0812">Transmembrane</keyword>
<keyword evidence="3" id="KW-0472">Membrane</keyword>
<evidence type="ECO:0000256" key="2">
    <source>
        <dbReference type="PROSITE-ProRule" id="PRU00284"/>
    </source>
</evidence>
<dbReference type="PANTHER" id="PTHR32089:SF112">
    <property type="entry name" value="LYSOZYME-LIKE PROTEIN-RELATED"/>
    <property type="match status" value="1"/>
</dbReference>